<organism evidence="1 2">
    <name type="scientific">Gelidibacter salicanalis</name>
    <dbReference type="NCBI Taxonomy" id="291193"/>
    <lineage>
        <taxon>Bacteria</taxon>
        <taxon>Pseudomonadati</taxon>
        <taxon>Bacteroidota</taxon>
        <taxon>Flavobacteriia</taxon>
        <taxon>Flavobacteriales</taxon>
        <taxon>Flavobacteriaceae</taxon>
        <taxon>Gelidibacter</taxon>
    </lineage>
</organism>
<name>A0A5C7ART1_9FLAO</name>
<gene>
    <name evidence="1" type="ORF">ES711_08655</name>
</gene>
<evidence type="ECO:0000313" key="2">
    <source>
        <dbReference type="Proteomes" id="UP000321734"/>
    </source>
</evidence>
<keyword evidence="2" id="KW-1185">Reference proteome</keyword>
<dbReference type="EMBL" id="VORX01000003">
    <property type="protein sequence ID" value="TXE08562.1"/>
    <property type="molecule type" value="Genomic_DNA"/>
</dbReference>
<sequence>MRTLKEFDEILKNDKSIEELEYQLDEMVENFRRVADDEIKITQKDAETYAAQGQEIKRRLEYLKEYRKFNGWD</sequence>
<reference evidence="1 2" key="1">
    <citation type="submission" date="2019-08" db="EMBL/GenBank/DDBJ databases">
        <title>Genome sequence of Gelidibacter salicanalis IC162T.</title>
        <authorList>
            <person name="Bowman J.P."/>
        </authorList>
    </citation>
    <scope>NUCLEOTIDE SEQUENCE [LARGE SCALE GENOMIC DNA]</scope>
    <source>
        <strain evidence="1 2">IC162</strain>
    </source>
</reference>
<dbReference type="RefSeq" id="WP_146892633.1">
    <property type="nucleotide sequence ID" value="NZ_VORX01000003.1"/>
</dbReference>
<evidence type="ECO:0000313" key="1">
    <source>
        <dbReference type="EMBL" id="TXE08562.1"/>
    </source>
</evidence>
<proteinExistence type="predicted"/>
<accession>A0A5C7ART1</accession>
<dbReference type="AlphaFoldDB" id="A0A5C7ART1"/>
<comment type="caution">
    <text evidence="1">The sequence shown here is derived from an EMBL/GenBank/DDBJ whole genome shotgun (WGS) entry which is preliminary data.</text>
</comment>
<protein>
    <submittedName>
        <fullName evidence="1">Uncharacterized protein</fullName>
    </submittedName>
</protein>
<dbReference type="Proteomes" id="UP000321734">
    <property type="component" value="Unassembled WGS sequence"/>
</dbReference>